<keyword evidence="2" id="KW-1185">Reference proteome</keyword>
<organism evidence="1 2">
    <name type="scientific">Lentisphaera araneosa HTCC2155</name>
    <dbReference type="NCBI Taxonomy" id="313628"/>
    <lineage>
        <taxon>Bacteria</taxon>
        <taxon>Pseudomonadati</taxon>
        <taxon>Lentisphaerota</taxon>
        <taxon>Lentisphaeria</taxon>
        <taxon>Lentisphaerales</taxon>
        <taxon>Lentisphaeraceae</taxon>
        <taxon>Lentisphaera</taxon>
    </lineage>
</organism>
<sequence length="70" mass="7908">MKIPGLYKADSSKGLGDICYLMLFDIDISCWKTPLQACKVWVFFNILTKFYLSFGFAFSGCLNNAINIIV</sequence>
<reference evidence="1 2" key="1">
    <citation type="journal article" date="2010" name="J. Bacteriol.">
        <title>Genome sequence of Lentisphaera araneosa HTCC2155T, the type species of the order Lentisphaerales in the phylum Lentisphaerae.</title>
        <authorList>
            <person name="Thrash J.C."/>
            <person name="Cho J.C."/>
            <person name="Vergin K.L."/>
            <person name="Morris R.M."/>
            <person name="Giovannoni S.J."/>
        </authorList>
    </citation>
    <scope>NUCLEOTIDE SEQUENCE [LARGE SCALE GENOMIC DNA]</scope>
    <source>
        <strain evidence="1 2">HTCC2155</strain>
    </source>
</reference>
<gene>
    <name evidence="1" type="ORF">LNTAR_08759</name>
</gene>
<dbReference type="Proteomes" id="UP000004947">
    <property type="component" value="Unassembled WGS sequence"/>
</dbReference>
<comment type="caution">
    <text evidence="1">The sequence shown here is derived from an EMBL/GenBank/DDBJ whole genome shotgun (WGS) entry which is preliminary data.</text>
</comment>
<name>A6DHZ3_9BACT</name>
<evidence type="ECO:0000313" key="2">
    <source>
        <dbReference type="Proteomes" id="UP000004947"/>
    </source>
</evidence>
<evidence type="ECO:0000313" key="1">
    <source>
        <dbReference type="EMBL" id="EDM28647.1"/>
    </source>
</evidence>
<accession>A6DHZ3</accession>
<proteinExistence type="predicted"/>
<dbReference type="EMBL" id="ABCK01000004">
    <property type="protein sequence ID" value="EDM28647.1"/>
    <property type="molecule type" value="Genomic_DNA"/>
</dbReference>
<protein>
    <submittedName>
        <fullName evidence="1">Uncharacterized protein</fullName>
    </submittedName>
</protein>
<dbReference type="AlphaFoldDB" id="A6DHZ3"/>
<dbReference type="STRING" id="313628.LNTAR_08759"/>